<evidence type="ECO:0000313" key="3">
    <source>
        <dbReference type="Proteomes" id="UP000198310"/>
    </source>
</evidence>
<feature type="compositionally biased region" description="Low complexity" evidence="1">
    <location>
        <begin position="41"/>
        <end position="60"/>
    </location>
</feature>
<evidence type="ECO:0000256" key="1">
    <source>
        <dbReference type="SAM" id="MobiDB-lite"/>
    </source>
</evidence>
<dbReference type="EMBL" id="FZNS01000010">
    <property type="protein sequence ID" value="SNR89706.1"/>
    <property type="molecule type" value="Genomic_DNA"/>
</dbReference>
<dbReference type="Proteomes" id="UP000198310">
    <property type="component" value="Unassembled WGS sequence"/>
</dbReference>
<keyword evidence="3" id="KW-1185">Reference proteome</keyword>
<name>A0A239A1Z7_9BACT</name>
<protein>
    <submittedName>
        <fullName evidence="2">Uncharacterized protein</fullName>
    </submittedName>
</protein>
<dbReference type="RefSeq" id="WP_143437205.1">
    <property type="nucleotide sequence ID" value="NZ_FZNS01000010.1"/>
</dbReference>
<proteinExistence type="predicted"/>
<organism evidence="2 3">
    <name type="scientific">Hymenobacter mucosus</name>
    <dbReference type="NCBI Taxonomy" id="1411120"/>
    <lineage>
        <taxon>Bacteria</taxon>
        <taxon>Pseudomonadati</taxon>
        <taxon>Bacteroidota</taxon>
        <taxon>Cytophagia</taxon>
        <taxon>Cytophagales</taxon>
        <taxon>Hymenobacteraceae</taxon>
        <taxon>Hymenobacter</taxon>
    </lineage>
</organism>
<gene>
    <name evidence="2" type="ORF">SAMN06269173_110145</name>
</gene>
<feature type="region of interest" description="Disordered" evidence="1">
    <location>
        <begin position="1"/>
        <end position="102"/>
    </location>
</feature>
<accession>A0A239A1Z7</accession>
<evidence type="ECO:0000313" key="2">
    <source>
        <dbReference type="EMBL" id="SNR89706.1"/>
    </source>
</evidence>
<dbReference type="AlphaFoldDB" id="A0A239A1Z7"/>
<sequence length="154" mass="16505">MAAPSTEKPNLDAPSSTPPRRKIFDLESQVAEPTADVTPDSAAAPVSAPASPAASPAPSARSRTNKTATPAVAPSPEPVSGAVGKKRGPKPSAEPMEHSTFKVKSAHLQNLDNMLEDAPRHVLKQDLMDFILTDFFERYKKLPDALRKRKPSTK</sequence>
<reference evidence="3" key="1">
    <citation type="submission" date="2017-06" db="EMBL/GenBank/DDBJ databases">
        <authorList>
            <person name="Varghese N."/>
            <person name="Submissions S."/>
        </authorList>
    </citation>
    <scope>NUCLEOTIDE SEQUENCE [LARGE SCALE GENOMIC DNA]</scope>
    <source>
        <strain evidence="3">DSM 28041</strain>
    </source>
</reference>